<comment type="similarity">
    <text evidence="1 4">Belongs to the short-chain dehydrogenases/reductases (SDR) family.</text>
</comment>
<keyword evidence="6" id="KW-1185">Reference proteome</keyword>
<organism evidence="6 7">
    <name type="scientific">Acrobeloides nanus</name>
    <dbReference type="NCBI Taxonomy" id="290746"/>
    <lineage>
        <taxon>Eukaryota</taxon>
        <taxon>Metazoa</taxon>
        <taxon>Ecdysozoa</taxon>
        <taxon>Nematoda</taxon>
        <taxon>Chromadorea</taxon>
        <taxon>Rhabditida</taxon>
        <taxon>Tylenchina</taxon>
        <taxon>Cephalobomorpha</taxon>
        <taxon>Cephaloboidea</taxon>
        <taxon>Cephalobidae</taxon>
        <taxon>Acrobeloides</taxon>
    </lineage>
</organism>
<keyword evidence="5" id="KW-0472">Membrane</keyword>
<evidence type="ECO:0000256" key="5">
    <source>
        <dbReference type="SAM" id="Phobius"/>
    </source>
</evidence>
<evidence type="ECO:0000256" key="3">
    <source>
        <dbReference type="ARBA" id="ARBA00023027"/>
    </source>
</evidence>
<dbReference type="GO" id="GO:0005811">
    <property type="term" value="C:lipid droplet"/>
    <property type="evidence" value="ECO:0007669"/>
    <property type="project" value="TreeGrafter"/>
</dbReference>
<evidence type="ECO:0000256" key="4">
    <source>
        <dbReference type="RuleBase" id="RU000363"/>
    </source>
</evidence>
<dbReference type="GO" id="GO:0016616">
    <property type="term" value="F:oxidoreductase activity, acting on the CH-OH group of donors, NAD or NADP as acceptor"/>
    <property type="evidence" value="ECO:0007669"/>
    <property type="project" value="TreeGrafter"/>
</dbReference>
<keyword evidence="2" id="KW-0560">Oxidoreductase</keyword>
<reference evidence="7" key="1">
    <citation type="submission" date="2022-11" db="UniProtKB">
        <authorList>
            <consortium name="WormBaseParasite"/>
        </authorList>
    </citation>
    <scope>IDENTIFICATION</scope>
</reference>
<feature type="transmembrane region" description="Helical" evidence="5">
    <location>
        <begin position="22"/>
        <end position="43"/>
    </location>
</feature>
<dbReference type="InterPro" id="IPR020904">
    <property type="entry name" value="Sc_DH/Rdtase_CS"/>
</dbReference>
<keyword evidence="5" id="KW-1133">Transmembrane helix</keyword>
<keyword evidence="3" id="KW-0520">NAD</keyword>
<dbReference type="PANTHER" id="PTHR24322">
    <property type="entry name" value="PKSB"/>
    <property type="match status" value="1"/>
</dbReference>
<evidence type="ECO:0000313" key="7">
    <source>
        <dbReference type="WBParaSite" id="ACRNAN_scaffold1974.g8206.t1"/>
    </source>
</evidence>
<dbReference type="Proteomes" id="UP000887540">
    <property type="component" value="Unplaced"/>
</dbReference>
<dbReference type="PROSITE" id="PS00061">
    <property type="entry name" value="ADH_SHORT"/>
    <property type="match status" value="1"/>
</dbReference>
<dbReference type="SUPFAM" id="SSF51735">
    <property type="entry name" value="NAD(P)-binding Rossmann-fold domains"/>
    <property type="match status" value="1"/>
</dbReference>
<dbReference type="PANTHER" id="PTHR24322:SF742">
    <property type="entry name" value="PROTEIN DHS-3"/>
    <property type="match status" value="1"/>
</dbReference>
<dbReference type="Gene3D" id="3.40.50.720">
    <property type="entry name" value="NAD(P)-binding Rossmann-like Domain"/>
    <property type="match status" value="1"/>
</dbReference>
<dbReference type="AlphaFoldDB" id="A0A914D8B9"/>
<dbReference type="InterPro" id="IPR002347">
    <property type="entry name" value="SDR_fam"/>
</dbReference>
<sequence length="348" mass="38499">MSEIFLQPSNESFASSFDASTAILYFLDILRMIIFLLWALAFFEQLRSFLVVLPFLLYYWVEGMVKAFLPLGILPRKSVNGDLVLITGAGSGLGRLLAIEFGKLGSRLVLWDINEKWNSETKEILRKQGVEAHAYTVDLSDRKQIYEQAEKVKNDVGDIDILINNAGIVSGKKLFDCPDVLMEKTMAVNTIALFFTAKAFLPSMLARNRGHVVTIASMAGKAGVAGLVDYCASKFGAVGFSESLRAEVLSLQKDVEVTTVCPYYINTGMFDGVATYSPNVLPILEPEYVVDRIVEAVLTNQPELYLPRFSYLVAAIRGMIPTKAADVLANYYGVNKTMDHFVGRPKTG</sequence>
<dbReference type="FunFam" id="3.40.50.720:FF:000202">
    <property type="entry name" value="Short-chain dehydrogenase/reductase family 16C member 6"/>
    <property type="match status" value="1"/>
</dbReference>
<dbReference type="CDD" id="cd05339">
    <property type="entry name" value="17beta-HSDXI-like_SDR_c"/>
    <property type="match status" value="1"/>
</dbReference>
<dbReference type="InterPro" id="IPR036291">
    <property type="entry name" value="NAD(P)-bd_dom_sf"/>
</dbReference>
<proteinExistence type="inferred from homology"/>
<feature type="transmembrane region" description="Helical" evidence="5">
    <location>
        <begin position="50"/>
        <end position="69"/>
    </location>
</feature>
<dbReference type="PRINTS" id="PR00081">
    <property type="entry name" value="GDHRDH"/>
</dbReference>
<name>A0A914D8B9_9BILA</name>
<evidence type="ECO:0000256" key="1">
    <source>
        <dbReference type="ARBA" id="ARBA00006484"/>
    </source>
</evidence>
<accession>A0A914D8B9</accession>
<protein>
    <submittedName>
        <fullName evidence="7">Uncharacterized protein</fullName>
    </submittedName>
</protein>
<evidence type="ECO:0000256" key="2">
    <source>
        <dbReference type="ARBA" id="ARBA00023002"/>
    </source>
</evidence>
<dbReference type="WBParaSite" id="ACRNAN_scaffold1974.g8206.t1">
    <property type="protein sequence ID" value="ACRNAN_scaffold1974.g8206.t1"/>
    <property type="gene ID" value="ACRNAN_scaffold1974.g8206"/>
</dbReference>
<dbReference type="PRINTS" id="PR00080">
    <property type="entry name" value="SDRFAMILY"/>
</dbReference>
<keyword evidence="5" id="KW-0812">Transmembrane</keyword>
<evidence type="ECO:0000313" key="6">
    <source>
        <dbReference type="Proteomes" id="UP000887540"/>
    </source>
</evidence>
<dbReference type="Pfam" id="PF00106">
    <property type="entry name" value="adh_short"/>
    <property type="match status" value="1"/>
</dbReference>